<evidence type="ECO:0000256" key="1">
    <source>
        <dbReference type="ARBA" id="ARBA00007014"/>
    </source>
</evidence>
<evidence type="ECO:0000259" key="7">
    <source>
        <dbReference type="PROSITE" id="PS50106"/>
    </source>
</evidence>
<dbReference type="SUPFAM" id="SSF50044">
    <property type="entry name" value="SH3-domain"/>
    <property type="match status" value="1"/>
</dbReference>
<evidence type="ECO:0000313" key="10">
    <source>
        <dbReference type="Proteomes" id="UP000002494"/>
    </source>
</evidence>
<comment type="similarity">
    <text evidence="1">Belongs to the MAGUK family.</text>
</comment>
<dbReference type="InterPro" id="IPR035602">
    <property type="entry name" value="MPP2_SH3"/>
</dbReference>
<evidence type="ECO:0000313" key="9">
    <source>
        <dbReference type="Ensembl" id="ENSRNOP00000106749.1"/>
    </source>
</evidence>
<feature type="domain" description="L27" evidence="8">
    <location>
        <begin position="140"/>
        <end position="198"/>
    </location>
</feature>
<proteinExistence type="evidence at protein level"/>
<dbReference type="Pfam" id="PF00595">
    <property type="entry name" value="PDZ"/>
    <property type="match status" value="1"/>
</dbReference>
<dbReference type="RGD" id="620014">
    <property type="gene designation" value="Mpp2"/>
</dbReference>
<feature type="signal peptide" evidence="4">
    <location>
        <begin position="1"/>
        <end position="22"/>
    </location>
</feature>
<dbReference type="InterPro" id="IPR050716">
    <property type="entry name" value="MAGUK"/>
</dbReference>
<evidence type="ECO:0000259" key="8">
    <source>
        <dbReference type="PROSITE" id="PS51022"/>
    </source>
</evidence>
<dbReference type="Ensembl" id="ENSRNOT00000159729.1">
    <property type="protein sequence ID" value="ENSRNOP00000106749.1"/>
    <property type="gene ID" value="ENSRNOG00000059683.3"/>
</dbReference>
<dbReference type="CDD" id="cd00071">
    <property type="entry name" value="GMPK"/>
    <property type="match status" value="1"/>
</dbReference>
<dbReference type="Pfam" id="PF07653">
    <property type="entry name" value="SH3_2"/>
    <property type="match status" value="1"/>
</dbReference>
<dbReference type="InterPro" id="IPR036892">
    <property type="entry name" value="L27_dom_sf"/>
</dbReference>
<keyword evidence="11" id="KW-1267">Proteomics identification</keyword>
<dbReference type="PROSITE" id="PS51022">
    <property type="entry name" value="L27"/>
    <property type="match status" value="2"/>
</dbReference>
<accession>A0ABK0LS63</accession>
<dbReference type="InterPro" id="IPR036034">
    <property type="entry name" value="PDZ_sf"/>
</dbReference>
<evidence type="ECO:0000256" key="2">
    <source>
        <dbReference type="ARBA" id="ARBA00022443"/>
    </source>
</evidence>
<dbReference type="GeneTree" id="ENSGT00940000155348"/>
<dbReference type="PROSITE" id="PS00856">
    <property type="entry name" value="GUANYLATE_KINASE_1"/>
    <property type="match status" value="1"/>
</dbReference>
<organism evidence="9 10">
    <name type="scientific">Rattus norvegicus</name>
    <name type="common">Rat</name>
    <dbReference type="NCBI Taxonomy" id="10116"/>
    <lineage>
        <taxon>Eukaryota</taxon>
        <taxon>Metazoa</taxon>
        <taxon>Chordata</taxon>
        <taxon>Craniata</taxon>
        <taxon>Vertebrata</taxon>
        <taxon>Euteleostomi</taxon>
        <taxon>Mammalia</taxon>
        <taxon>Eutheria</taxon>
        <taxon>Euarchontoglires</taxon>
        <taxon>Glires</taxon>
        <taxon>Rodentia</taxon>
        <taxon>Myomorpha</taxon>
        <taxon>Muroidea</taxon>
        <taxon>Muridae</taxon>
        <taxon>Murinae</taxon>
        <taxon>Rattus</taxon>
    </lineage>
</organism>
<feature type="domain" description="PDZ" evidence="7">
    <location>
        <begin position="220"/>
        <end position="299"/>
    </location>
</feature>
<dbReference type="InterPro" id="IPR004172">
    <property type="entry name" value="L27_dom"/>
</dbReference>
<gene>
    <name evidence="9" type="primary">Mpp2</name>
</gene>
<dbReference type="InterPro" id="IPR008145">
    <property type="entry name" value="GK/Ca_channel_bsu"/>
</dbReference>
<reference evidence="9" key="1">
    <citation type="submission" date="2024-01" db="EMBL/GenBank/DDBJ databases">
        <title>GRCr8: a new rat reference genome assembly contstructed from accurate long reads and long range scaffolding.</title>
        <authorList>
            <person name="Doris P.A."/>
            <person name="Kalbfleisch T."/>
            <person name="Li K."/>
            <person name="Howe K."/>
            <person name="Wood J."/>
        </authorList>
    </citation>
    <scope>NUCLEOTIDE SEQUENCE [LARGE SCALE GENOMIC DNA]</scope>
    <source>
        <strain evidence="9">Brown Norway</strain>
    </source>
</reference>
<dbReference type="Gene3D" id="2.30.30.40">
    <property type="entry name" value="SH3 Domains"/>
    <property type="match status" value="1"/>
</dbReference>
<feature type="chain" id="PRO_5045467991" evidence="4">
    <location>
        <begin position="23"/>
        <end position="632"/>
    </location>
</feature>
<evidence type="ECO:0000259" key="5">
    <source>
        <dbReference type="PROSITE" id="PS50002"/>
    </source>
</evidence>
<dbReference type="Gene3D" id="2.30.42.10">
    <property type="match status" value="1"/>
</dbReference>
<feature type="domain" description="L27" evidence="8">
    <location>
        <begin position="88"/>
        <end position="139"/>
    </location>
</feature>
<dbReference type="InterPro" id="IPR036028">
    <property type="entry name" value="SH3-like_dom_sf"/>
</dbReference>
<dbReference type="Pfam" id="PF02828">
    <property type="entry name" value="L27"/>
    <property type="match status" value="2"/>
</dbReference>
<dbReference type="InterPro" id="IPR014775">
    <property type="entry name" value="L27_C"/>
</dbReference>
<dbReference type="Gene3D" id="1.10.287.650">
    <property type="entry name" value="L27 domain"/>
    <property type="match status" value="1"/>
</dbReference>
<dbReference type="PROSITE" id="PS50002">
    <property type="entry name" value="SH3"/>
    <property type="match status" value="1"/>
</dbReference>
<reference evidence="9" key="3">
    <citation type="submission" date="2025-09" db="UniProtKB">
        <authorList>
            <consortium name="Ensembl"/>
        </authorList>
    </citation>
    <scope>IDENTIFICATION</scope>
    <source>
        <strain evidence="9">Brown Norway</strain>
    </source>
</reference>
<sequence>MGSLPLLLGLIPAAGSPLPVQADIARVGKKKPDEENSHLSLGSMPEACKGLGVYEGGVESACCWVTSMGVGVAGSGLDFGLLSISPPLPPAMQQVLDNLGSLPNATGAAELDLIFLRGIMESPIVRSLAKAHERLEETKLEAVRDNNLELVQEILRDLAELAEQSSTAAELARILQEPHFQSLLETHDSVASKTYETPPPSPGLDPTFSNQPVPPDAVRMVGIRKTAGEHLGVTFRVEGGELVIARILHGGMVAQQGLLHVGDIIKEVNGQPVGSDPRALQELLRSASGSVILKILPSYQEPHLPRQVFVKCHFDYDPARDSLIPCKEAGLRFNAGDLLQIVNQDDANWWQACHVEGGSAGLIPSQLLEEKRKAFVKRDLELTPTSGTLCGSLSGKKKKRMMYLTTKNAEFDRHELLIYEEVARMPPFRRKTLVLIGAQGVGRRSLKNKLILWDPDRYGTTVPYTSRRPKDSEREGQGYSFVSRGEMEADIRAGRYLEHGEYEGNLYGTRIDSIRGVVASGKVCVLDVNPQAVKVLRTAEFVPYVVFIEAPDFETLRAMNRAALESGVSTKQLTEADLRRTVEESSRIQRGYGHYFDLSLVNSNLERTFRELQTAMEKLRTEPQWVPVSWVY</sequence>
<dbReference type="CDD" id="cd12037">
    <property type="entry name" value="SH3_MPP2"/>
    <property type="match status" value="1"/>
</dbReference>
<keyword evidence="2 3" id="KW-0728">SH3 domain</keyword>
<dbReference type="CDD" id="cd10832">
    <property type="entry name" value="PDZ_MPP6-MPP2-like"/>
    <property type="match status" value="1"/>
</dbReference>
<dbReference type="InterPro" id="IPR001452">
    <property type="entry name" value="SH3_domain"/>
</dbReference>
<dbReference type="PROSITE" id="PS50052">
    <property type="entry name" value="GUANYLATE_KINASE_2"/>
    <property type="match status" value="1"/>
</dbReference>
<dbReference type="SUPFAM" id="SSF52540">
    <property type="entry name" value="P-loop containing nucleoside triphosphate hydrolases"/>
    <property type="match status" value="1"/>
</dbReference>
<dbReference type="SMART" id="SM00569">
    <property type="entry name" value="L27"/>
    <property type="match status" value="2"/>
</dbReference>
<dbReference type="Proteomes" id="UP000002494">
    <property type="component" value="Chromosome 10"/>
</dbReference>
<dbReference type="InterPro" id="IPR001478">
    <property type="entry name" value="PDZ"/>
</dbReference>
<keyword evidence="4" id="KW-0732">Signal</keyword>
<protein>
    <submittedName>
        <fullName evidence="9">MAGUK p55 scaffold protein 2</fullName>
    </submittedName>
</protein>
<name>A0ABK0LS63_RAT</name>
<keyword evidence="10" id="KW-1185">Reference proteome</keyword>
<evidence type="ECO:0000256" key="3">
    <source>
        <dbReference type="PROSITE-ProRule" id="PRU00192"/>
    </source>
</evidence>
<evidence type="ECO:0000259" key="6">
    <source>
        <dbReference type="PROSITE" id="PS50052"/>
    </source>
</evidence>
<feature type="domain" description="SH3" evidence="5">
    <location>
        <begin position="305"/>
        <end position="373"/>
    </location>
</feature>
<dbReference type="PANTHER" id="PTHR23122">
    <property type="entry name" value="MEMBRANE-ASSOCIATED GUANYLATE KINASE MAGUK"/>
    <property type="match status" value="1"/>
</dbReference>
<dbReference type="InterPro" id="IPR008144">
    <property type="entry name" value="Guanylate_kin-like_dom"/>
</dbReference>
<dbReference type="SUPFAM" id="SSF101288">
    <property type="entry name" value="L27 domain"/>
    <property type="match status" value="1"/>
</dbReference>
<dbReference type="Pfam" id="PF00625">
    <property type="entry name" value="Guanylate_kin"/>
    <property type="match status" value="1"/>
</dbReference>
<dbReference type="SMART" id="SM00326">
    <property type="entry name" value="SH3"/>
    <property type="match status" value="1"/>
</dbReference>
<dbReference type="SMART" id="SM00228">
    <property type="entry name" value="PDZ"/>
    <property type="match status" value="1"/>
</dbReference>
<dbReference type="SMART" id="SM00072">
    <property type="entry name" value="GuKc"/>
    <property type="match status" value="1"/>
</dbReference>
<evidence type="ECO:0000256" key="4">
    <source>
        <dbReference type="SAM" id="SignalP"/>
    </source>
</evidence>
<dbReference type="PROSITE" id="PS50106">
    <property type="entry name" value="PDZ"/>
    <property type="match status" value="1"/>
</dbReference>
<evidence type="ECO:0007829" key="11">
    <source>
        <dbReference type="PeptideAtlas" id="A0ABK0LS63"/>
    </source>
</evidence>
<reference evidence="9" key="2">
    <citation type="submission" date="2025-08" db="UniProtKB">
        <authorList>
            <consortium name="Ensembl"/>
        </authorList>
    </citation>
    <scope>IDENTIFICATION</scope>
    <source>
        <strain evidence="9">Brown Norway</strain>
    </source>
</reference>
<dbReference type="InterPro" id="IPR027417">
    <property type="entry name" value="P-loop_NTPase"/>
</dbReference>
<feature type="domain" description="Guanylate kinase-like" evidence="6">
    <location>
        <begin position="430"/>
        <end position="617"/>
    </location>
</feature>
<dbReference type="Gene3D" id="3.40.50.300">
    <property type="entry name" value="P-loop containing nucleotide triphosphate hydrolases"/>
    <property type="match status" value="1"/>
</dbReference>
<dbReference type="InterPro" id="IPR020590">
    <property type="entry name" value="Guanylate_kinase_CS"/>
</dbReference>
<dbReference type="SUPFAM" id="SSF50156">
    <property type="entry name" value="PDZ domain-like"/>
    <property type="match status" value="1"/>
</dbReference>